<dbReference type="SUPFAM" id="SSF50475">
    <property type="entry name" value="FMN-binding split barrel"/>
    <property type="match status" value="1"/>
</dbReference>
<dbReference type="Proteomes" id="UP000322545">
    <property type="component" value="Unassembled WGS sequence"/>
</dbReference>
<feature type="domain" description="Flavin reductase like" evidence="1">
    <location>
        <begin position="18"/>
        <end position="171"/>
    </location>
</feature>
<dbReference type="GO" id="GO:0016646">
    <property type="term" value="F:oxidoreductase activity, acting on the CH-NH group of donors, NAD or NADP as acceptor"/>
    <property type="evidence" value="ECO:0007669"/>
    <property type="project" value="UniProtKB-ARBA"/>
</dbReference>
<dbReference type="Gene3D" id="2.30.110.10">
    <property type="entry name" value="Electron Transport, Fmn-binding Protein, Chain A"/>
    <property type="match status" value="1"/>
</dbReference>
<name>A0A1M7JDF4_9RHOB</name>
<dbReference type="SMART" id="SM00903">
    <property type="entry name" value="Flavin_Reduct"/>
    <property type="match status" value="1"/>
</dbReference>
<protein>
    <submittedName>
        <fullName evidence="2">NADH-FMN oxidoreductase RutF, flavin reductase (DIM6/NTAB) family</fullName>
    </submittedName>
</protein>
<gene>
    <name evidence="2" type="ORF">SAMN05443432_108141</name>
</gene>
<accession>A0A1M7JDF4</accession>
<dbReference type="EMBL" id="FRCB01000008">
    <property type="protein sequence ID" value="SHM51025.1"/>
    <property type="molecule type" value="Genomic_DNA"/>
</dbReference>
<organism evidence="2 3">
    <name type="scientific">Roseovarius litoreus</name>
    <dbReference type="NCBI Taxonomy" id="1155722"/>
    <lineage>
        <taxon>Bacteria</taxon>
        <taxon>Pseudomonadati</taxon>
        <taxon>Pseudomonadota</taxon>
        <taxon>Alphaproteobacteria</taxon>
        <taxon>Rhodobacterales</taxon>
        <taxon>Roseobacteraceae</taxon>
        <taxon>Roseovarius</taxon>
    </lineage>
</organism>
<dbReference type="PANTHER" id="PTHR43812">
    <property type="entry name" value="BLR2425 PROTEIN"/>
    <property type="match status" value="1"/>
</dbReference>
<dbReference type="InterPro" id="IPR012349">
    <property type="entry name" value="Split_barrel_FMN-bd"/>
</dbReference>
<proteinExistence type="predicted"/>
<evidence type="ECO:0000259" key="1">
    <source>
        <dbReference type="SMART" id="SM00903"/>
    </source>
</evidence>
<sequence length="205" mass="22280">MHYGSDRSDMLPFNPFKAIIAPRPIGWIGTLNADGVANLAPYSFFNGVGSGPDMVMFASEGAKHSYINARDTGEFTFSLVTADLVDAMNISSENVPDGISEFDLAGLEKGEPVVIRAPFVAASPAAMECVTIDAFQIKDRHGVLLDRYVVIGEVVRTHIKDEFLQDGIFDTSAATPVARLGYREYSKITESWTLRRPDDPVGSST</sequence>
<dbReference type="GO" id="GO:0010181">
    <property type="term" value="F:FMN binding"/>
    <property type="evidence" value="ECO:0007669"/>
    <property type="project" value="InterPro"/>
</dbReference>
<dbReference type="RefSeq" id="WP_149780369.1">
    <property type="nucleotide sequence ID" value="NZ_FRCB01000008.1"/>
</dbReference>
<evidence type="ECO:0000313" key="2">
    <source>
        <dbReference type="EMBL" id="SHM51025.1"/>
    </source>
</evidence>
<dbReference type="Pfam" id="PF01613">
    <property type="entry name" value="Flavin_Reduct"/>
    <property type="match status" value="1"/>
</dbReference>
<dbReference type="PANTHER" id="PTHR43812:SF2">
    <property type="entry name" value="FLAVIN REDUCTASE LIKE DOMAIN-CONTAINING PROTEIN"/>
    <property type="match status" value="1"/>
</dbReference>
<keyword evidence="3" id="KW-1185">Reference proteome</keyword>
<reference evidence="2 3" key="1">
    <citation type="submission" date="2016-11" db="EMBL/GenBank/DDBJ databases">
        <authorList>
            <person name="Varghese N."/>
            <person name="Submissions S."/>
        </authorList>
    </citation>
    <scope>NUCLEOTIDE SEQUENCE [LARGE SCALE GENOMIC DNA]</scope>
    <source>
        <strain evidence="2 3">DSM 28249</strain>
    </source>
</reference>
<dbReference type="InterPro" id="IPR002563">
    <property type="entry name" value="Flavin_Rdtase-like_dom"/>
</dbReference>
<dbReference type="AlphaFoldDB" id="A0A1M7JDF4"/>
<evidence type="ECO:0000313" key="3">
    <source>
        <dbReference type="Proteomes" id="UP000322545"/>
    </source>
</evidence>